<dbReference type="AlphaFoldDB" id="A0A540M8Z9"/>
<organism evidence="2 3">
    <name type="scientific">Malus baccata</name>
    <name type="common">Siberian crab apple</name>
    <name type="synonym">Pyrus baccata</name>
    <dbReference type="NCBI Taxonomy" id="106549"/>
    <lineage>
        <taxon>Eukaryota</taxon>
        <taxon>Viridiplantae</taxon>
        <taxon>Streptophyta</taxon>
        <taxon>Embryophyta</taxon>
        <taxon>Tracheophyta</taxon>
        <taxon>Spermatophyta</taxon>
        <taxon>Magnoliopsida</taxon>
        <taxon>eudicotyledons</taxon>
        <taxon>Gunneridae</taxon>
        <taxon>Pentapetalae</taxon>
        <taxon>rosids</taxon>
        <taxon>fabids</taxon>
        <taxon>Rosales</taxon>
        <taxon>Rosaceae</taxon>
        <taxon>Amygdaloideae</taxon>
        <taxon>Maleae</taxon>
        <taxon>Malus</taxon>
    </lineage>
</organism>
<name>A0A540M8Z9_MALBA</name>
<accession>A0A540M8Z9</accession>
<gene>
    <name evidence="2" type="ORF">C1H46_019245</name>
</gene>
<protein>
    <submittedName>
        <fullName evidence="2">Uncharacterized protein</fullName>
    </submittedName>
</protein>
<dbReference type="Proteomes" id="UP000315295">
    <property type="component" value="Unassembled WGS sequence"/>
</dbReference>
<comment type="caution">
    <text evidence="2">The sequence shown here is derived from an EMBL/GenBank/DDBJ whole genome shotgun (WGS) entry which is preliminary data.</text>
</comment>
<evidence type="ECO:0000256" key="1">
    <source>
        <dbReference type="SAM" id="MobiDB-lite"/>
    </source>
</evidence>
<feature type="compositionally biased region" description="Polar residues" evidence="1">
    <location>
        <begin position="62"/>
        <end position="71"/>
    </location>
</feature>
<evidence type="ECO:0000313" key="3">
    <source>
        <dbReference type="Proteomes" id="UP000315295"/>
    </source>
</evidence>
<proteinExistence type="predicted"/>
<sequence>MGTMSVPLVMPLGPTVSTTPATLTSSLTHLVLSAQQTHRQPLSSKEAQPSGEASSVHGEGSHTGTIASSCGSHGELSHNKSRTAFFMNYRFTQWESDLHKHYELYDDPEVALEVGCPIKSVDHWDEWEWLCSHFEDEIYLVRGSKFMEIDIFKEVYVRPRDELMEQLHSTMVEKGQTVLEEVASQLPLETPIEEVFPSEDAGFQIMIDTLDQTLGRWHGNVHRGLRKARLRDPSTSSSEQRNEEVETLTFEMVNLKERIAT</sequence>
<dbReference type="EMBL" id="VIEB01000324">
    <property type="protein sequence ID" value="TQD95158.1"/>
    <property type="molecule type" value="Genomic_DNA"/>
</dbReference>
<reference evidence="2 3" key="1">
    <citation type="journal article" date="2019" name="G3 (Bethesda)">
        <title>Sequencing of a Wild Apple (Malus baccata) Genome Unravels the Differences Between Cultivated and Wild Apple Species Regarding Disease Resistance and Cold Tolerance.</title>
        <authorList>
            <person name="Chen X."/>
        </authorList>
    </citation>
    <scope>NUCLEOTIDE SEQUENCE [LARGE SCALE GENOMIC DNA]</scope>
    <source>
        <strain evidence="3">cv. Shandingzi</strain>
        <tissue evidence="2">Leaves</tissue>
    </source>
</reference>
<feature type="compositionally biased region" description="Polar residues" evidence="1">
    <location>
        <begin position="34"/>
        <end position="53"/>
    </location>
</feature>
<feature type="region of interest" description="Disordered" evidence="1">
    <location>
        <begin position="34"/>
        <end position="74"/>
    </location>
</feature>
<keyword evidence="3" id="KW-1185">Reference proteome</keyword>
<evidence type="ECO:0000313" key="2">
    <source>
        <dbReference type="EMBL" id="TQD95158.1"/>
    </source>
</evidence>